<dbReference type="EMBL" id="MJBI02000007">
    <property type="protein sequence ID" value="RAI79531.1"/>
    <property type="molecule type" value="Genomic_DNA"/>
</dbReference>
<keyword evidence="2" id="KW-1185">Reference proteome</keyword>
<dbReference type="OrthoDB" id="2418109at2"/>
<evidence type="ECO:0000313" key="2">
    <source>
        <dbReference type="Proteomes" id="UP000229523"/>
    </source>
</evidence>
<gene>
    <name evidence="1" type="ORF">BFS35_011460</name>
</gene>
<dbReference type="Proteomes" id="UP000229523">
    <property type="component" value="Unassembled WGS sequence"/>
</dbReference>
<sequence>MQPLKRIIYCIKVIIKSEDKVNPIYHVTYHYLVQAVSLSEPVKLNDSIYNKVSFPKTAIRYLDIIETDEINPDDSDYEEYVYLHRTGDIKLFYSKEMVTYQLNEVHQ</sequence>
<comment type="caution">
    <text evidence="1">The sequence shown here is derived from an EMBL/GenBank/DDBJ whole genome shotgun (WGS) entry which is preliminary data.</text>
</comment>
<protein>
    <submittedName>
        <fullName evidence="1">Uncharacterized protein</fullName>
    </submittedName>
</protein>
<dbReference type="AlphaFoldDB" id="A0A2G5NJ93"/>
<reference evidence="1 2" key="1">
    <citation type="journal article" date="2018" name="Front. Microbiol.">
        <title>Description and Comparative Genomics of Macrococcus caseolyticus subsp. hominis subsp. nov., Macrococcus goetzii sp. nov., Macrococcus epidermidis sp. nov., and Macrococcus bohemicus sp. nov., Novel Macrococci From Human Clinical Material With Virulence Potential and Suspected Uptake of Foreign DNA by Natural Transformation.</title>
        <authorList>
            <person name="Maslanova I."/>
            <person name="Wertheimer Z."/>
            <person name="Sedlacek I."/>
            <person name="Svec P."/>
            <person name="Indrakova A."/>
            <person name="Kovarovic V."/>
            <person name="Schumann P."/>
            <person name="Sproer C."/>
            <person name="Kralova S."/>
            <person name="Sedo O."/>
            <person name="Kristofova L."/>
            <person name="Vrbovska V."/>
            <person name="Fuzik T."/>
            <person name="Petras P."/>
            <person name="Zdrahal Z."/>
            <person name="Ruzickova V."/>
            <person name="Doskar J."/>
            <person name="Pantucek R."/>
        </authorList>
    </citation>
    <scope>NUCLEOTIDE SEQUENCE [LARGE SCALE GENOMIC DNA]</scope>
    <source>
        <strain evidence="1 2">CCM 4927</strain>
    </source>
</reference>
<dbReference type="RefSeq" id="WP_099581625.1">
    <property type="nucleotide sequence ID" value="NZ_MJBI02000007.1"/>
</dbReference>
<proteinExistence type="predicted"/>
<accession>A0A2G5NJ93</accession>
<name>A0A2G5NJ93_9STAP</name>
<organism evidence="1 2">
    <name type="scientific">Macrococcoides goetzii</name>
    <dbReference type="NCBI Taxonomy" id="1891097"/>
    <lineage>
        <taxon>Bacteria</taxon>
        <taxon>Bacillati</taxon>
        <taxon>Bacillota</taxon>
        <taxon>Bacilli</taxon>
        <taxon>Bacillales</taxon>
        <taxon>Staphylococcaceae</taxon>
        <taxon>Macrococcoides</taxon>
    </lineage>
</organism>
<evidence type="ECO:0000313" key="1">
    <source>
        <dbReference type="EMBL" id="RAI79531.1"/>
    </source>
</evidence>